<keyword evidence="3" id="KW-0472">Membrane</keyword>
<dbReference type="Pfam" id="PF03958">
    <property type="entry name" value="Secretin_N"/>
    <property type="match status" value="2"/>
</dbReference>
<evidence type="ECO:0000259" key="5">
    <source>
        <dbReference type="Pfam" id="PF00263"/>
    </source>
</evidence>
<feature type="domain" description="NolW-like" evidence="6">
    <location>
        <begin position="179"/>
        <end position="311"/>
    </location>
</feature>
<dbReference type="PANTHER" id="PTHR30332">
    <property type="entry name" value="PROBABLE GENERAL SECRETION PATHWAY PROTEIN D"/>
    <property type="match status" value="1"/>
</dbReference>
<dbReference type="GO" id="GO:0015627">
    <property type="term" value="C:type II protein secretion system complex"/>
    <property type="evidence" value="ECO:0007669"/>
    <property type="project" value="TreeGrafter"/>
</dbReference>
<dbReference type="STRING" id="349521.HCH_03240"/>
<evidence type="ECO:0000256" key="2">
    <source>
        <dbReference type="ARBA" id="ARBA00022729"/>
    </source>
</evidence>
<dbReference type="PRINTS" id="PR01337">
    <property type="entry name" value="TYPE3OMGPROT"/>
</dbReference>
<evidence type="ECO:0000259" key="6">
    <source>
        <dbReference type="Pfam" id="PF03958"/>
    </source>
</evidence>
<dbReference type="GO" id="GO:0009279">
    <property type="term" value="C:cell outer membrane"/>
    <property type="evidence" value="ECO:0007669"/>
    <property type="project" value="UniProtKB-SubCell"/>
</dbReference>
<evidence type="ECO:0000313" key="8">
    <source>
        <dbReference type="EMBL" id="ABC30000.1"/>
    </source>
</evidence>
<gene>
    <name evidence="3" type="primary">sctC</name>
    <name evidence="8" type="ordered locus">HCH_03240</name>
</gene>
<dbReference type="Proteomes" id="UP000000238">
    <property type="component" value="Chromosome"/>
</dbReference>
<dbReference type="EMBL" id="CP000155">
    <property type="protein sequence ID" value="ABC30000.1"/>
    <property type="molecule type" value="Genomic_DNA"/>
</dbReference>
<feature type="domain" description="NolW-like" evidence="6">
    <location>
        <begin position="107"/>
        <end position="163"/>
    </location>
</feature>
<dbReference type="GO" id="GO:0030254">
    <property type="term" value="P:protein secretion by the type III secretion system"/>
    <property type="evidence" value="ECO:0007669"/>
    <property type="project" value="UniProtKB-UniRule"/>
</dbReference>
<proteinExistence type="inferred from homology"/>
<evidence type="ECO:0000313" key="9">
    <source>
        <dbReference type="Proteomes" id="UP000000238"/>
    </source>
</evidence>
<dbReference type="OrthoDB" id="9775455at2"/>
<evidence type="ECO:0000259" key="7">
    <source>
        <dbReference type="Pfam" id="PF21304"/>
    </source>
</evidence>
<dbReference type="InterPro" id="IPR004846">
    <property type="entry name" value="T2SS/T3SS_dom"/>
</dbReference>
<dbReference type="Pfam" id="PF21304">
    <property type="entry name" value="T3S_SPI-1_N0"/>
    <property type="match status" value="1"/>
</dbReference>
<keyword evidence="3 4" id="KW-0813">Transport</keyword>
<feature type="signal peptide" evidence="3">
    <location>
        <begin position="1"/>
        <end position="21"/>
    </location>
</feature>
<keyword evidence="3" id="KW-0653">Protein transport</keyword>
<dbReference type="RefSeq" id="WP_011397069.1">
    <property type="nucleotide sequence ID" value="NC_007645.1"/>
</dbReference>
<comment type="function">
    <text evidence="3">Component of the type III secretion system (T3SS), also called injectisome, which is used to inject bacterial effector proteins into eukaryotic host cells. Forms a ring-shaped multimeric structure with an apparent central pore in the outer membrane.</text>
</comment>
<comment type="subcellular location">
    <subcellularLocation>
        <location evidence="1 3 4">Cell outer membrane</location>
    </subcellularLocation>
</comment>
<evidence type="ECO:0000256" key="1">
    <source>
        <dbReference type="ARBA" id="ARBA00004442"/>
    </source>
</evidence>
<dbReference type="Gene3D" id="3.55.50.30">
    <property type="match status" value="1"/>
</dbReference>
<dbReference type="InterPro" id="IPR005644">
    <property type="entry name" value="NolW-like"/>
</dbReference>
<accession>Q2SH74</accession>
<dbReference type="InterPro" id="IPR038591">
    <property type="entry name" value="NolW-like_sf"/>
</dbReference>
<evidence type="ECO:0000256" key="4">
    <source>
        <dbReference type="RuleBase" id="RU004004"/>
    </source>
</evidence>
<dbReference type="NCBIfam" id="TIGR02516">
    <property type="entry name" value="type_III_yscC"/>
    <property type="match status" value="1"/>
</dbReference>
<dbReference type="InterPro" id="IPR003522">
    <property type="entry name" value="T3SS_OM_pore_YscC"/>
</dbReference>
<dbReference type="KEGG" id="hch:HCH_03240"/>
<name>Q2SH74_HAHCH</name>
<comment type="subunit">
    <text evidence="3">The core secretion machinery of the T3SS is composed of approximately 20 different proteins, including cytoplasmic components, a base, an export apparatus and a needle. This subunit is part of the base, which anchors the injectisome in the bacterial cell envelope. Forms a stable homooligomeric complex.</text>
</comment>
<dbReference type="Pfam" id="PF00263">
    <property type="entry name" value="Secretin"/>
    <property type="match status" value="1"/>
</dbReference>
<keyword evidence="2 3" id="KW-0732">Signal</keyword>
<keyword evidence="3" id="KW-0998">Cell outer membrane</keyword>
<sequence length="573" mass="63115" precursor="true">MRPLLSLIVLLMCLSSAAVRAEGWPWAKLSYAHYAENEPVQELLQQFAAAINTPVVVSDKVQGVVNGRFEKAPARDFIDRLAKLHSLLWYYDGQVLYVYGASEVETDLIHLQDVSSQRLIKTLTNLGVLDRRYTLRAIPGEGIVMVSGPPRYTQLVQEVADILRSGQQDKPKTGDAFVVQVFELKHAWADDRSMVVGGQRIAVPGVASSLQAILGRRISEPTVSAIAPKTLPKLKGQGLVQGRYGPTEITPSQETNREIVSVRSEEGGVNSETAGYIIANERLNAVIVHDRQSKMPLYQNLIDTLDQPRSQVEIEVSIIDVSTDRLNEMGFEWRINGRNGSFTNADFSQGALPRSPNELSFVVGDGANFSTLLTNTQDLFLSRIRALSEDGDASVLSQPTILTLDNIEAVLDHSTTFFVRLVGDREVDLFPVSVGSVVRVTPHIVKGDLSDKIHLNINIEDGQQTGQAVDDIPAVSKSIITTEALVNDNGSLLVGGYYFNQDSTNRSKIPVLGDIPLLGRLFRTDGSQLQKRARLFLISPRIVGSNTAEIKYNRRLESLINKYLSTAPELFTP</sequence>
<dbReference type="GO" id="GO:0030257">
    <property type="term" value="C:type III protein secretion system complex"/>
    <property type="evidence" value="ECO:0007669"/>
    <property type="project" value="UniProtKB-UniRule"/>
</dbReference>
<keyword evidence="9" id="KW-1185">Reference proteome</keyword>
<feature type="domain" description="SPI-1 type 3 secretion system secretin N0" evidence="7">
    <location>
        <begin position="35"/>
        <end position="99"/>
    </location>
</feature>
<dbReference type="PANTHER" id="PTHR30332:SF5">
    <property type="entry name" value="SPI-1 TYPE 3 SECRETION SYSTEM SECRETIN"/>
    <property type="match status" value="1"/>
</dbReference>
<keyword evidence="3" id="KW-0811">Translocation</keyword>
<dbReference type="Gene3D" id="3.30.1370.120">
    <property type="match status" value="2"/>
</dbReference>
<reference evidence="8 9" key="1">
    <citation type="journal article" date="2005" name="Nucleic Acids Res.">
        <title>Genomic blueprint of Hahella chejuensis, a marine microbe producing an algicidal agent.</title>
        <authorList>
            <person name="Jeong H."/>
            <person name="Yim J.H."/>
            <person name="Lee C."/>
            <person name="Choi S.-H."/>
            <person name="Park Y.K."/>
            <person name="Yoon S.H."/>
            <person name="Hur C.-G."/>
            <person name="Kang H.-Y."/>
            <person name="Kim D."/>
            <person name="Lee H.H."/>
            <person name="Park K.H."/>
            <person name="Park S.-H."/>
            <person name="Park H.-S."/>
            <person name="Lee H.K."/>
            <person name="Oh T.K."/>
            <person name="Kim J.F."/>
        </authorList>
    </citation>
    <scope>NUCLEOTIDE SEQUENCE [LARGE SCALE GENOMIC DNA]</scope>
    <source>
        <strain evidence="8 9">KCTC 2396</strain>
    </source>
</reference>
<dbReference type="InterPro" id="IPR049034">
    <property type="entry name" value="T3S_SPI-1_N0"/>
</dbReference>
<organism evidence="8 9">
    <name type="scientific">Hahella chejuensis (strain KCTC 2396)</name>
    <dbReference type="NCBI Taxonomy" id="349521"/>
    <lineage>
        <taxon>Bacteria</taxon>
        <taxon>Pseudomonadati</taxon>
        <taxon>Pseudomonadota</taxon>
        <taxon>Gammaproteobacteria</taxon>
        <taxon>Oceanospirillales</taxon>
        <taxon>Hahellaceae</taxon>
        <taxon>Hahella</taxon>
    </lineage>
</organism>
<dbReference type="HAMAP" id="MF_02219">
    <property type="entry name" value="Type_III_secretin"/>
    <property type="match status" value="1"/>
</dbReference>
<feature type="domain" description="Type II/III secretion system secretin-like" evidence="5">
    <location>
        <begin position="386"/>
        <end position="543"/>
    </location>
</feature>
<feature type="chain" id="PRO_5026396117" description="Type 3 secretion system secretin" evidence="3">
    <location>
        <begin position="22"/>
        <end position="573"/>
    </location>
</feature>
<evidence type="ECO:0000256" key="3">
    <source>
        <dbReference type="HAMAP-Rule" id="MF_02219"/>
    </source>
</evidence>
<dbReference type="InterPro" id="IPR050810">
    <property type="entry name" value="Bact_Secretion_Sys_Channel"/>
</dbReference>
<protein>
    <recommendedName>
        <fullName evidence="3">Type 3 secretion system secretin</fullName>
        <shortName evidence="3">T3SS secretin</shortName>
    </recommendedName>
</protein>
<dbReference type="AlphaFoldDB" id="Q2SH74"/>
<dbReference type="HOGENOM" id="CLU_022474_3_0_6"/>
<comment type="similarity">
    <text evidence="3">Belongs to the bacterial secretin family. T3SS SctC subfamily.</text>
</comment>
<dbReference type="eggNOG" id="COG1450">
    <property type="taxonomic scope" value="Bacteria"/>
</dbReference>